<reference evidence="1 2" key="1">
    <citation type="submission" date="2015-02" db="EMBL/GenBank/DDBJ databases">
        <title>Evolution of amylase-binding proteins of oral streptococcal species.</title>
        <authorList>
            <person name="Haase E.M."/>
        </authorList>
    </citation>
    <scope>NUCLEOTIDE SEQUENCE [LARGE SCALE GENOMIC DNA]</scope>
    <source>
        <strain evidence="1 2">SK141</strain>
    </source>
</reference>
<gene>
    <name evidence="1" type="ORF">TZ92_01185</name>
</gene>
<proteinExistence type="predicted"/>
<protein>
    <recommendedName>
        <fullName evidence="3">DUF4304 domain-containing protein</fullName>
    </recommendedName>
</protein>
<dbReference type="PATRIC" id="fig|28037.214.peg.1188"/>
<sequence>MKKKILNSFCSYLEANHISFKKHDCIISLYFNDIFFGKINFQFKKGKHVKIGALCSFSIVSYINEQNILEQRFIELSTTIPKFYPEINDIFDENDTPSNFKVHGSELGKFDSIFKDFGIISLYPETSENEINEIIIAIFDNYVLPMKNYYFGSNLAIEDILKNPSSYKYPLSTILLISHLHNLEINNFLNIKNPKKFPDSKNISKILDLLFTHKRNIEIHNDNNSKNDH</sequence>
<dbReference type="Proteomes" id="UP000033716">
    <property type="component" value="Unassembled WGS sequence"/>
</dbReference>
<dbReference type="EMBL" id="JYGR01000005">
    <property type="protein sequence ID" value="KJQ70657.1"/>
    <property type="molecule type" value="Genomic_DNA"/>
</dbReference>
<evidence type="ECO:0000313" key="1">
    <source>
        <dbReference type="EMBL" id="KJQ70657.1"/>
    </source>
</evidence>
<dbReference type="AlphaFoldDB" id="A0A0F2DAH4"/>
<accession>A0A0F2DAH4</accession>
<evidence type="ECO:0008006" key="3">
    <source>
        <dbReference type="Google" id="ProtNLM"/>
    </source>
</evidence>
<name>A0A0F2DAH4_STROR</name>
<organism evidence="1 2">
    <name type="scientific">Streptococcus oralis subsp. oralis</name>
    <dbReference type="NCBI Taxonomy" id="1891914"/>
    <lineage>
        <taxon>Bacteria</taxon>
        <taxon>Bacillati</taxon>
        <taxon>Bacillota</taxon>
        <taxon>Bacilli</taxon>
        <taxon>Lactobacillales</taxon>
        <taxon>Streptococcaceae</taxon>
        <taxon>Streptococcus</taxon>
    </lineage>
</organism>
<comment type="caution">
    <text evidence="1">The sequence shown here is derived from an EMBL/GenBank/DDBJ whole genome shotgun (WGS) entry which is preliminary data.</text>
</comment>
<evidence type="ECO:0000313" key="2">
    <source>
        <dbReference type="Proteomes" id="UP000033716"/>
    </source>
</evidence>
<dbReference type="RefSeq" id="WP_033629682.1">
    <property type="nucleotide sequence ID" value="NZ_JYGO01000002.1"/>
</dbReference>